<dbReference type="InterPro" id="IPR046373">
    <property type="entry name" value="Acyl-CoA_Oxase/DH_mid-dom_sf"/>
</dbReference>
<evidence type="ECO:0000313" key="8">
    <source>
        <dbReference type="Proteomes" id="UP001206128"/>
    </source>
</evidence>
<protein>
    <submittedName>
        <fullName evidence="7">Acyl-CoA dehydrogenase</fullName>
    </submittedName>
</protein>
<evidence type="ECO:0000256" key="2">
    <source>
        <dbReference type="ARBA" id="ARBA00022630"/>
    </source>
</evidence>
<evidence type="ECO:0000259" key="6">
    <source>
        <dbReference type="Pfam" id="PF02770"/>
    </source>
</evidence>
<dbReference type="Pfam" id="PF00441">
    <property type="entry name" value="Acyl-CoA_dh_1"/>
    <property type="match status" value="1"/>
</dbReference>
<reference evidence="7" key="1">
    <citation type="submission" date="2022-06" db="EMBL/GenBank/DDBJ databases">
        <title>Genomic Encyclopedia of Archaeal and Bacterial Type Strains, Phase II (KMG-II): from individual species to whole genera.</title>
        <authorList>
            <person name="Goeker M."/>
        </authorList>
    </citation>
    <scope>NUCLEOTIDE SEQUENCE</scope>
    <source>
        <strain evidence="7">DSM 43935</strain>
    </source>
</reference>
<comment type="similarity">
    <text evidence="1 4">Belongs to the acyl-CoA dehydrogenase family.</text>
</comment>
<comment type="caution">
    <text evidence="7">The sequence shown here is derived from an EMBL/GenBank/DDBJ whole genome shotgun (WGS) entry which is preliminary data.</text>
</comment>
<accession>A0AAE3GM20</accession>
<dbReference type="InterPro" id="IPR009075">
    <property type="entry name" value="AcylCo_DH/oxidase_C"/>
</dbReference>
<evidence type="ECO:0000256" key="3">
    <source>
        <dbReference type="ARBA" id="ARBA00022827"/>
    </source>
</evidence>
<comment type="cofactor">
    <cofactor evidence="4">
        <name>FAD</name>
        <dbReference type="ChEBI" id="CHEBI:57692"/>
    </cofactor>
</comment>
<dbReference type="CDD" id="cd00567">
    <property type="entry name" value="ACAD"/>
    <property type="match status" value="1"/>
</dbReference>
<dbReference type="GO" id="GO:0003995">
    <property type="term" value="F:acyl-CoA dehydrogenase activity"/>
    <property type="evidence" value="ECO:0007669"/>
    <property type="project" value="TreeGrafter"/>
</dbReference>
<dbReference type="InterPro" id="IPR036250">
    <property type="entry name" value="AcylCo_DH-like_C"/>
</dbReference>
<dbReference type="Pfam" id="PF02770">
    <property type="entry name" value="Acyl-CoA_dh_M"/>
    <property type="match status" value="1"/>
</dbReference>
<evidence type="ECO:0000256" key="1">
    <source>
        <dbReference type="ARBA" id="ARBA00009347"/>
    </source>
</evidence>
<organism evidence="7 8">
    <name type="scientific">Goodfellowiella coeruleoviolacea</name>
    <dbReference type="NCBI Taxonomy" id="334858"/>
    <lineage>
        <taxon>Bacteria</taxon>
        <taxon>Bacillati</taxon>
        <taxon>Actinomycetota</taxon>
        <taxon>Actinomycetes</taxon>
        <taxon>Pseudonocardiales</taxon>
        <taxon>Pseudonocardiaceae</taxon>
        <taxon>Goodfellowiella</taxon>
    </lineage>
</organism>
<name>A0AAE3GM20_9PSEU</name>
<dbReference type="InterPro" id="IPR009100">
    <property type="entry name" value="AcylCoA_DH/oxidase_NM_dom_sf"/>
</dbReference>
<keyword evidence="2 4" id="KW-0285">Flavoprotein</keyword>
<evidence type="ECO:0000256" key="4">
    <source>
        <dbReference type="RuleBase" id="RU362125"/>
    </source>
</evidence>
<gene>
    <name evidence="7" type="ORF">LX83_006943</name>
</gene>
<evidence type="ECO:0000259" key="5">
    <source>
        <dbReference type="Pfam" id="PF00441"/>
    </source>
</evidence>
<sequence length="568" mass="60122">MTGAARVADLERRLGDPFDPANPLSFAEILAADERGEMFAAGERALDEFGLGAEFVPSADGGRLTRLDHLVELMRSVYRRDPCLGLGYGASSLIAGVNVWTAGGSAQRGRVADLLLSGRKVACAFHELAHGNDMAGADFAATPDGDHLVLRGRKEVITNVQRADAVVVFARTGDRPGSRSHSLVLLDKAELPGDALSYLPRFRTVGMRGVQLGGLVVDGARIGRDAVLGAEGGALETAMRALQITRTTLVAMSTGLLDTGLRVTLRHTANRTLYGRRAVDIPHLRSVLTGAFADLLTAEAFATVATRALHVLPGQTSVYAPAVKYGVAKLVLDAVHQLSVVMGARFYLRDGAHGIFQKLVRDVKPVGFGHIGRPVCQSTILPQLPALARRAWLSGDGAPAVLFDLGADLPPLSFDALALSAGGRDPLASSLLAAAEGADPQVRALAGPFAARLRDLAARCAGLAPRDLAMTAPNRSYDLVEAYVTVLTATACLQLWRHNRTDAFLGDPAWLSAALTRLSRQPGGPVPLLPEPVEARLFDELSQRLADNRGFGIANRPFATGTTKEKSA</sequence>
<dbReference type="PANTHER" id="PTHR43884">
    <property type="entry name" value="ACYL-COA DEHYDROGENASE"/>
    <property type="match status" value="1"/>
</dbReference>
<dbReference type="AlphaFoldDB" id="A0AAE3GM20"/>
<dbReference type="Gene3D" id="2.40.110.10">
    <property type="entry name" value="Butyryl-CoA Dehydrogenase, subunit A, domain 2"/>
    <property type="match status" value="1"/>
</dbReference>
<feature type="domain" description="Acyl-CoA oxidase/dehydrogenase middle" evidence="6">
    <location>
        <begin position="124"/>
        <end position="218"/>
    </location>
</feature>
<proteinExistence type="inferred from homology"/>
<feature type="domain" description="Acyl-CoA dehydrogenase/oxidase C-terminal" evidence="5">
    <location>
        <begin position="236"/>
        <end position="365"/>
    </location>
</feature>
<keyword evidence="8" id="KW-1185">Reference proteome</keyword>
<evidence type="ECO:0000313" key="7">
    <source>
        <dbReference type="EMBL" id="MCP2170055.1"/>
    </source>
</evidence>
<dbReference type="GO" id="GO:0005886">
    <property type="term" value="C:plasma membrane"/>
    <property type="evidence" value="ECO:0007669"/>
    <property type="project" value="TreeGrafter"/>
</dbReference>
<dbReference type="SUPFAM" id="SSF56645">
    <property type="entry name" value="Acyl-CoA dehydrogenase NM domain-like"/>
    <property type="match status" value="1"/>
</dbReference>
<dbReference type="PANTHER" id="PTHR43884:SF19">
    <property type="entry name" value="ACYL-COA DEHYDROGENASE FADE4-RELATED"/>
    <property type="match status" value="1"/>
</dbReference>
<keyword evidence="4" id="KW-0560">Oxidoreductase</keyword>
<dbReference type="RefSeq" id="WP_253779797.1">
    <property type="nucleotide sequence ID" value="NZ_JAMTCK010000024.1"/>
</dbReference>
<dbReference type="Gene3D" id="1.20.140.10">
    <property type="entry name" value="Butyryl-CoA Dehydrogenase, subunit A, domain 3"/>
    <property type="match status" value="1"/>
</dbReference>
<dbReference type="EMBL" id="JAMTCK010000024">
    <property type="protein sequence ID" value="MCP2170055.1"/>
    <property type="molecule type" value="Genomic_DNA"/>
</dbReference>
<dbReference type="SUPFAM" id="SSF47203">
    <property type="entry name" value="Acyl-CoA dehydrogenase C-terminal domain-like"/>
    <property type="match status" value="1"/>
</dbReference>
<keyword evidence="3 4" id="KW-0274">FAD</keyword>
<dbReference type="Proteomes" id="UP001206128">
    <property type="component" value="Unassembled WGS sequence"/>
</dbReference>
<dbReference type="InterPro" id="IPR006091">
    <property type="entry name" value="Acyl-CoA_Oxase/DH_mid-dom"/>
</dbReference>